<gene>
    <name evidence="9" type="ORF">FM111_11550</name>
</gene>
<keyword evidence="7 9" id="KW-0413">Isomerase</keyword>
<proteinExistence type="inferred from homology"/>
<comment type="similarity">
    <text evidence="7">Belongs to the dTDP-4-dehydrorhamnose 3,5-epimerase family.</text>
</comment>
<evidence type="ECO:0000256" key="3">
    <source>
        <dbReference type="ARBA" id="ARBA00012098"/>
    </source>
</evidence>
<dbReference type="Pfam" id="PF00908">
    <property type="entry name" value="dTDP_sugar_isom"/>
    <property type="match status" value="1"/>
</dbReference>
<dbReference type="Proteomes" id="UP000195766">
    <property type="component" value="Unassembled WGS sequence"/>
</dbReference>
<dbReference type="Gene3D" id="2.60.120.10">
    <property type="entry name" value="Jelly Rolls"/>
    <property type="match status" value="1"/>
</dbReference>
<comment type="function">
    <text evidence="2 7">Catalyzes the epimerization of the C3' and C5'positions of dTDP-6-deoxy-D-xylo-4-hexulose, forming dTDP-6-deoxy-L-lyxo-4-hexulose.</text>
</comment>
<dbReference type="InterPro" id="IPR011051">
    <property type="entry name" value="RmlC_Cupin_sf"/>
</dbReference>
<protein>
    <recommendedName>
        <fullName evidence="4 7">dTDP-4-dehydrorhamnose 3,5-epimerase</fullName>
        <ecNumber evidence="3 7">5.1.3.13</ecNumber>
    </recommendedName>
    <alternativeName>
        <fullName evidence="7">Thymidine diphospho-4-keto-rhamnose 3,5-epimerase</fullName>
    </alternativeName>
</protein>
<dbReference type="InterPro" id="IPR014710">
    <property type="entry name" value="RmlC-like_jellyroll"/>
</dbReference>
<evidence type="ECO:0000256" key="4">
    <source>
        <dbReference type="ARBA" id="ARBA00019595"/>
    </source>
</evidence>
<comment type="subunit">
    <text evidence="7">Homodimer.</text>
</comment>
<sequence>MVSLEPRGDERGFFARMFDSEEFASMGMDSVYPQINTSLSALAGTLRGLHYQVAPHGEAKLVKCLKGSAFDVVVDLRPGSPTYGQWAGKTLTDKNRLMMYVPKGCAHGFMTLEDDTEMLYPASGPYNGPAERILRWNDPRFSIEWPRQPNVLSDKDREARDYDPNWHGPGY</sequence>
<evidence type="ECO:0000313" key="10">
    <source>
        <dbReference type="Proteomes" id="UP000195766"/>
    </source>
</evidence>
<reference evidence="9 10" key="1">
    <citation type="submission" date="2017-02" db="EMBL/GenBank/DDBJ databases">
        <authorList>
            <person name="Peterson S.W."/>
        </authorList>
    </citation>
    <scope>NUCLEOTIDE SEQUENCE [LARGE SCALE GENOMIC DNA]</scope>
    <source>
        <strain evidence="9 10">3F5N</strain>
    </source>
</reference>
<feature type="region of interest" description="Disordered" evidence="8">
    <location>
        <begin position="152"/>
        <end position="171"/>
    </location>
</feature>
<name>A0A1R4GCC9_BREDI</name>
<dbReference type="GO" id="GO:0008830">
    <property type="term" value="F:dTDP-4-dehydrorhamnose 3,5-epimerase activity"/>
    <property type="evidence" value="ECO:0007669"/>
    <property type="project" value="UniProtKB-UniRule"/>
</dbReference>
<comment type="catalytic activity">
    <reaction evidence="1 7">
        <text>dTDP-4-dehydro-6-deoxy-alpha-D-glucose = dTDP-4-dehydro-beta-L-rhamnose</text>
        <dbReference type="Rhea" id="RHEA:16969"/>
        <dbReference type="ChEBI" id="CHEBI:57649"/>
        <dbReference type="ChEBI" id="CHEBI:62830"/>
        <dbReference type="EC" id="5.1.3.13"/>
    </reaction>
</comment>
<dbReference type="GO" id="GO:0000271">
    <property type="term" value="P:polysaccharide biosynthetic process"/>
    <property type="evidence" value="ECO:0007669"/>
    <property type="project" value="TreeGrafter"/>
</dbReference>
<dbReference type="AlphaFoldDB" id="A0A1R4GCC9"/>
<feature type="active site" description="Proton acceptor" evidence="5">
    <location>
        <position position="50"/>
    </location>
</feature>
<evidence type="ECO:0000256" key="8">
    <source>
        <dbReference type="SAM" id="MobiDB-lite"/>
    </source>
</evidence>
<feature type="site" description="Participates in a stacking interaction with the thymidine ring of dTDP-4-oxo-6-deoxyglucose" evidence="6">
    <location>
        <position position="126"/>
    </location>
</feature>
<evidence type="ECO:0000256" key="2">
    <source>
        <dbReference type="ARBA" id="ARBA00001997"/>
    </source>
</evidence>
<dbReference type="SUPFAM" id="SSF51182">
    <property type="entry name" value="RmlC-like cupins"/>
    <property type="match status" value="1"/>
</dbReference>
<dbReference type="GO" id="GO:0019305">
    <property type="term" value="P:dTDP-rhamnose biosynthetic process"/>
    <property type="evidence" value="ECO:0007669"/>
    <property type="project" value="UniProtKB-UniRule"/>
</dbReference>
<evidence type="ECO:0000256" key="1">
    <source>
        <dbReference type="ARBA" id="ARBA00001298"/>
    </source>
</evidence>
<dbReference type="PANTHER" id="PTHR21047">
    <property type="entry name" value="DTDP-6-DEOXY-D-GLUCOSE-3,5 EPIMERASE"/>
    <property type="match status" value="1"/>
</dbReference>
<evidence type="ECO:0000256" key="7">
    <source>
        <dbReference type="RuleBase" id="RU364069"/>
    </source>
</evidence>
<evidence type="ECO:0000256" key="5">
    <source>
        <dbReference type="PIRSR" id="PIRSR600888-1"/>
    </source>
</evidence>
<evidence type="ECO:0000256" key="6">
    <source>
        <dbReference type="PIRSR" id="PIRSR600888-3"/>
    </source>
</evidence>
<feature type="active site" description="Proton donor" evidence="5">
    <location>
        <position position="120"/>
    </location>
</feature>
<dbReference type="NCBIfam" id="TIGR01221">
    <property type="entry name" value="rmlC"/>
    <property type="match status" value="1"/>
</dbReference>
<dbReference type="GO" id="GO:0005829">
    <property type="term" value="C:cytosol"/>
    <property type="evidence" value="ECO:0007669"/>
    <property type="project" value="TreeGrafter"/>
</dbReference>
<dbReference type="EMBL" id="FUIE01000060">
    <property type="protein sequence ID" value="SJM65870.1"/>
    <property type="molecule type" value="Genomic_DNA"/>
</dbReference>
<dbReference type="EC" id="5.1.3.13" evidence="3 7"/>
<feature type="compositionally biased region" description="Basic and acidic residues" evidence="8">
    <location>
        <begin position="153"/>
        <end position="164"/>
    </location>
</feature>
<dbReference type="InterPro" id="IPR000888">
    <property type="entry name" value="RmlC-like"/>
</dbReference>
<comment type="pathway">
    <text evidence="7">Carbohydrate biosynthesis; dTDP-L-rhamnose biosynthesis.</text>
</comment>
<accession>A0A1R4GCC9</accession>
<organism evidence="9 10">
    <name type="scientific">Brevundimonas diminuta 3F5N</name>
    <dbReference type="NCBI Taxonomy" id="1255603"/>
    <lineage>
        <taxon>Bacteria</taxon>
        <taxon>Pseudomonadati</taxon>
        <taxon>Pseudomonadota</taxon>
        <taxon>Alphaproteobacteria</taxon>
        <taxon>Caulobacterales</taxon>
        <taxon>Caulobacteraceae</taxon>
        <taxon>Brevundimonas</taxon>
    </lineage>
</organism>
<dbReference type="UniPathway" id="UPA00124"/>
<dbReference type="CDD" id="cd00438">
    <property type="entry name" value="cupin_RmlC"/>
    <property type="match status" value="1"/>
</dbReference>
<evidence type="ECO:0000313" key="9">
    <source>
        <dbReference type="EMBL" id="SJM65870.1"/>
    </source>
</evidence>
<dbReference type="PANTHER" id="PTHR21047:SF2">
    <property type="entry name" value="THYMIDINE DIPHOSPHO-4-KETO-RHAMNOSE 3,5-EPIMERASE"/>
    <property type="match status" value="1"/>
</dbReference>